<feature type="non-terminal residue" evidence="2">
    <location>
        <position position="1"/>
    </location>
</feature>
<dbReference type="EMBL" id="RYZI01000195">
    <property type="protein sequence ID" value="RWA08521.1"/>
    <property type="molecule type" value="Genomic_DNA"/>
</dbReference>
<organism evidence="2 3">
    <name type="scientific">Xylaria grammica</name>
    <dbReference type="NCBI Taxonomy" id="363999"/>
    <lineage>
        <taxon>Eukaryota</taxon>
        <taxon>Fungi</taxon>
        <taxon>Dikarya</taxon>
        <taxon>Ascomycota</taxon>
        <taxon>Pezizomycotina</taxon>
        <taxon>Sordariomycetes</taxon>
        <taxon>Xylariomycetidae</taxon>
        <taxon>Xylariales</taxon>
        <taxon>Xylariaceae</taxon>
        <taxon>Xylaria</taxon>
    </lineage>
</organism>
<feature type="region of interest" description="Disordered" evidence="1">
    <location>
        <begin position="18"/>
        <end position="50"/>
    </location>
</feature>
<comment type="caution">
    <text evidence="2">The sequence shown here is derived from an EMBL/GenBank/DDBJ whole genome shotgun (WGS) entry which is preliminary data.</text>
</comment>
<gene>
    <name evidence="2" type="ORF">EKO27_g6567</name>
</gene>
<dbReference type="STRING" id="363999.A0A439D2N7"/>
<reference evidence="2 3" key="1">
    <citation type="submission" date="2018-12" db="EMBL/GenBank/DDBJ databases">
        <title>Draft genome sequence of Xylaria grammica IHI A82.</title>
        <authorList>
            <person name="Buettner E."/>
            <person name="Kellner H."/>
        </authorList>
    </citation>
    <scope>NUCLEOTIDE SEQUENCE [LARGE SCALE GENOMIC DNA]</scope>
    <source>
        <strain evidence="2 3">IHI A82</strain>
    </source>
</reference>
<accession>A0A439D2N7</accession>
<evidence type="ECO:0000256" key="1">
    <source>
        <dbReference type="SAM" id="MobiDB-lite"/>
    </source>
</evidence>
<protein>
    <submittedName>
        <fullName evidence="2">Uncharacterized protein</fullName>
    </submittedName>
</protein>
<sequence length="137" mass="14745">GRKMLELDDRISALEGRLAVGSAGADSDESDEEEDDEDEEEDEEGAVGSSAAKLTQLAGDYLAIDELADEIGRDVPLVRKLEERMLRCRNTLLLDLNAALKEAKKAGVPGRVKLLKLMSVYATLDAQAEAVKALKGS</sequence>
<dbReference type="AlphaFoldDB" id="A0A439D2N7"/>
<name>A0A439D2N7_9PEZI</name>
<feature type="compositionally biased region" description="Acidic residues" evidence="1">
    <location>
        <begin position="26"/>
        <end position="45"/>
    </location>
</feature>
<evidence type="ECO:0000313" key="2">
    <source>
        <dbReference type="EMBL" id="RWA08521.1"/>
    </source>
</evidence>
<dbReference type="Proteomes" id="UP000286045">
    <property type="component" value="Unassembled WGS sequence"/>
</dbReference>
<proteinExistence type="predicted"/>
<evidence type="ECO:0000313" key="3">
    <source>
        <dbReference type="Proteomes" id="UP000286045"/>
    </source>
</evidence>
<keyword evidence="3" id="KW-1185">Reference proteome</keyword>